<accession>A0A835B4J8</accession>
<evidence type="ECO:0000313" key="2">
    <source>
        <dbReference type="Proteomes" id="UP000636709"/>
    </source>
</evidence>
<evidence type="ECO:0000313" key="1">
    <source>
        <dbReference type="EMBL" id="KAF8683966.1"/>
    </source>
</evidence>
<organism evidence="1 2">
    <name type="scientific">Digitaria exilis</name>
    <dbReference type="NCBI Taxonomy" id="1010633"/>
    <lineage>
        <taxon>Eukaryota</taxon>
        <taxon>Viridiplantae</taxon>
        <taxon>Streptophyta</taxon>
        <taxon>Embryophyta</taxon>
        <taxon>Tracheophyta</taxon>
        <taxon>Spermatophyta</taxon>
        <taxon>Magnoliopsida</taxon>
        <taxon>Liliopsida</taxon>
        <taxon>Poales</taxon>
        <taxon>Poaceae</taxon>
        <taxon>PACMAD clade</taxon>
        <taxon>Panicoideae</taxon>
        <taxon>Panicodae</taxon>
        <taxon>Paniceae</taxon>
        <taxon>Anthephorinae</taxon>
        <taxon>Digitaria</taxon>
    </lineage>
</organism>
<dbReference type="AlphaFoldDB" id="A0A835B4J8"/>
<comment type="caution">
    <text evidence="1">The sequence shown here is derived from an EMBL/GenBank/DDBJ whole genome shotgun (WGS) entry which is preliminary data.</text>
</comment>
<reference evidence="1" key="1">
    <citation type="submission" date="2020-07" db="EMBL/GenBank/DDBJ databases">
        <title>Genome sequence and genetic diversity analysis of an under-domesticated orphan crop, white fonio (Digitaria exilis).</title>
        <authorList>
            <person name="Bennetzen J.L."/>
            <person name="Chen S."/>
            <person name="Ma X."/>
            <person name="Wang X."/>
            <person name="Yssel A.E.J."/>
            <person name="Chaluvadi S.R."/>
            <person name="Johnson M."/>
            <person name="Gangashetty P."/>
            <person name="Hamidou F."/>
            <person name="Sanogo M.D."/>
            <person name="Zwaenepoel A."/>
            <person name="Wallace J."/>
            <person name="Van De Peer Y."/>
            <person name="Van Deynze A."/>
        </authorList>
    </citation>
    <scope>NUCLEOTIDE SEQUENCE</scope>
    <source>
        <tissue evidence="1">Leaves</tissue>
    </source>
</reference>
<dbReference type="Proteomes" id="UP000636709">
    <property type="component" value="Unassembled WGS sequence"/>
</dbReference>
<protein>
    <submittedName>
        <fullName evidence="1">Uncharacterized protein</fullName>
    </submittedName>
</protein>
<gene>
    <name evidence="1" type="ORF">HU200_044915</name>
</gene>
<dbReference type="EMBL" id="JACEFO010002102">
    <property type="protein sequence ID" value="KAF8683966.1"/>
    <property type="molecule type" value="Genomic_DNA"/>
</dbReference>
<proteinExistence type="predicted"/>
<keyword evidence="2" id="KW-1185">Reference proteome</keyword>
<name>A0A835B4J8_9POAL</name>
<sequence length="29" mass="3157">MTVNPEPLCYETLDACRAVCPTCNPKCSP</sequence>